<proteinExistence type="predicted"/>
<dbReference type="Gene3D" id="3.40.50.720">
    <property type="entry name" value="NAD(P)-binding Rossmann-like Domain"/>
    <property type="match status" value="1"/>
</dbReference>
<protein>
    <submittedName>
        <fullName evidence="1">SDR family NAD(P)-dependent oxidoreductase</fullName>
    </submittedName>
</protein>
<reference evidence="2" key="1">
    <citation type="journal article" date="2019" name="Int. J. Syst. Evol. Microbiol.">
        <title>The Global Catalogue of Microorganisms (GCM) 10K type strain sequencing project: providing services to taxonomists for standard genome sequencing and annotation.</title>
        <authorList>
            <consortium name="The Broad Institute Genomics Platform"/>
            <consortium name="The Broad Institute Genome Sequencing Center for Infectious Disease"/>
            <person name="Wu L."/>
            <person name="Ma J."/>
        </authorList>
    </citation>
    <scope>NUCLEOTIDE SEQUENCE [LARGE SCALE GENOMIC DNA]</scope>
    <source>
        <strain evidence="2">JCM 30346</strain>
    </source>
</reference>
<dbReference type="RefSeq" id="WP_380756082.1">
    <property type="nucleotide sequence ID" value="NZ_JBHSRF010000032.1"/>
</dbReference>
<dbReference type="InterPro" id="IPR036291">
    <property type="entry name" value="NAD(P)-bd_dom_sf"/>
</dbReference>
<gene>
    <name evidence="1" type="ORF">ACFP1K_21515</name>
</gene>
<dbReference type="SUPFAM" id="SSF51735">
    <property type="entry name" value="NAD(P)-binding Rossmann-fold domains"/>
    <property type="match status" value="1"/>
</dbReference>
<accession>A0ABW1NM56</accession>
<organism evidence="1 2">
    <name type="scientific">Sphaerisporangium aureirubrum</name>
    <dbReference type="NCBI Taxonomy" id="1544736"/>
    <lineage>
        <taxon>Bacteria</taxon>
        <taxon>Bacillati</taxon>
        <taxon>Actinomycetota</taxon>
        <taxon>Actinomycetes</taxon>
        <taxon>Streptosporangiales</taxon>
        <taxon>Streptosporangiaceae</taxon>
        <taxon>Sphaerisporangium</taxon>
    </lineage>
</organism>
<evidence type="ECO:0000313" key="2">
    <source>
        <dbReference type="Proteomes" id="UP001596137"/>
    </source>
</evidence>
<dbReference type="EMBL" id="JBHSRF010000032">
    <property type="protein sequence ID" value="MFC6083759.1"/>
    <property type="molecule type" value="Genomic_DNA"/>
</dbReference>
<comment type="caution">
    <text evidence="1">The sequence shown here is derived from an EMBL/GenBank/DDBJ whole genome shotgun (WGS) entry which is preliminary data.</text>
</comment>
<dbReference type="PANTHER" id="PTHR42820:SF1">
    <property type="entry name" value="SHORT-CHAIN DEHYDROGENASE_REDUCTASE FAMILY PROTEIN"/>
    <property type="match status" value="1"/>
</dbReference>
<sequence length="82" mass="8738">MRADVSDSGDTDSYIAAAVERFGRVDLHHLNAGIVGTFNRLPEVRVEDFDRVVAVNLRGAFLGVRAAFRQYAAQGGGAGPSC</sequence>
<dbReference type="Pfam" id="PF00106">
    <property type="entry name" value="adh_short"/>
    <property type="match status" value="1"/>
</dbReference>
<evidence type="ECO:0000313" key="1">
    <source>
        <dbReference type="EMBL" id="MFC6083759.1"/>
    </source>
</evidence>
<name>A0ABW1NM56_9ACTN</name>
<dbReference type="CDD" id="cd05233">
    <property type="entry name" value="SDR_c"/>
    <property type="match status" value="1"/>
</dbReference>
<dbReference type="PANTHER" id="PTHR42820">
    <property type="entry name" value="SHORT-CHAIN DEHYDROGENASE REDUCTASE"/>
    <property type="match status" value="1"/>
</dbReference>
<keyword evidence="2" id="KW-1185">Reference proteome</keyword>
<dbReference type="InterPro" id="IPR002347">
    <property type="entry name" value="SDR_fam"/>
</dbReference>
<dbReference type="Proteomes" id="UP001596137">
    <property type="component" value="Unassembled WGS sequence"/>
</dbReference>